<gene>
    <name evidence="5" type="ORF">SAMN05421869_105107</name>
</gene>
<feature type="compositionally biased region" description="Pro residues" evidence="3">
    <location>
        <begin position="1"/>
        <end position="22"/>
    </location>
</feature>
<dbReference type="STRING" id="633440.SAMN05421869_105107"/>
<dbReference type="InterPro" id="IPR009057">
    <property type="entry name" value="Homeodomain-like_sf"/>
</dbReference>
<dbReference type="InterPro" id="IPR050109">
    <property type="entry name" value="HTH-type_TetR-like_transc_reg"/>
</dbReference>
<dbReference type="Gene3D" id="3.20.170.20">
    <property type="entry name" value="Protein of unknown function DUF952"/>
    <property type="match status" value="1"/>
</dbReference>
<feature type="domain" description="HTH tetR-type" evidence="4">
    <location>
        <begin position="42"/>
        <end position="102"/>
    </location>
</feature>
<sequence length="310" mass="34657">MNPHPDPTHPAPREQPPAPHHPATPGERHPTLTPPPAQARGRRRRATLLNAAVDLLTDGGFAAVTHRAVAQRAHLPLAATTYYFTSRDQLLAEAFAQLVEAELATTRTWITQHGLATLPEHLATTDRTRQLGLWELYVHAGRDPVLQHIARRWTDGCVRIIADTLHLPATDTRARLLYTTISALWLEQIVEQRPTGETRTLLTTAIDHTLKAMTVHHLALRTDWEAAQHTGEYRISTLGRTLDDEGFIHLSRDLTQLHGVHTAYYQNVTEPLLILDIDPTGLDIRLENGYPHLYGPLPTTAVTAVHPYTR</sequence>
<keyword evidence="1 2" id="KW-0238">DNA-binding</keyword>
<dbReference type="PROSITE" id="PS50977">
    <property type="entry name" value="HTH_TETR_2"/>
    <property type="match status" value="1"/>
</dbReference>
<reference evidence="5 6" key="1">
    <citation type="submission" date="2016-10" db="EMBL/GenBank/DDBJ databases">
        <authorList>
            <person name="de Groot N.N."/>
        </authorList>
    </citation>
    <scope>NUCLEOTIDE SEQUENCE [LARGE SCALE GENOMIC DNA]</scope>
    <source>
        <strain evidence="5 6">CGMCC 4.6533</strain>
    </source>
</reference>
<dbReference type="InterPro" id="IPR041583">
    <property type="entry name" value="TetR_C_31"/>
</dbReference>
<dbReference type="PANTHER" id="PTHR30055">
    <property type="entry name" value="HTH-TYPE TRANSCRIPTIONAL REGULATOR RUTR"/>
    <property type="match status" value="1"/>
</dbReference>
<keyword evidence="6" id="KW-1185">Reference proteome</keyword>
<dbReference type="PANTHER" id="PTHR30055:SF226">
    <property type="entry name" value="HTH-TYPE TRANSCRIPTIONAL REGULATOR PKSA"/>
    <property type="match status" value="1"/>
</dbReference>
<dbReference type="EMBL" id="FNDJ01000005">
    <property type="protein sequence ID" value="SDI31442.1"/>
    <property type="molecule type" value="Genomic_DNA"/>
</dbReference>
<dbReference type="AlphaFoldDB" id="A0A1G8JJX1"/>
<organism evidence="5 6">
    <name type="scientific">Nonomuraea jiangxiensis</name>
    <dbReference type="NCBI Taxonomy" id="633440"/>
    <lineage>
        <taxon>Bacteria</taxon>
        <taxon>Bacillati</taxon>
        <taxon>Actinomycetota</taxon>
        <taxon>Actinomycetes</taxon>
        <taxon>Streptosporangiales</taxon>
        <taxon>Streptosporangiaceae</taxon>
        <taxon>Nonomuraea</taxon>
    </lineage>
</organism>
<dbReference type="InterPro" id="IPR001647">
    <property type="entry name" value="HTH_TetR"/>
</dbReference>
<dbReference type="SUPFAM" id="SSF46689">
    <property type="entry name" value="Homeodomain-like"/>
    <property type="match status" value="1"/>
</dbReference>
<dbReference type="Pfam" id="PF00440">
    <property type="entry name" value="TetR_N"/>
    <property type="match status" value="1"/>
</dbReference>
<dbReference type="InterPro" id="IPR009297">
    <property type="entry name" value="DUF952"/>
</dbReference>
<dbReference type="RefSeq" id="WP_245765009.1">
    <property type="nucleotide sequence ID" value="NZ_FNDJ01000005.1"/>
</dbReference>
<dbReference type="Pfam" id="PF17940">
    <property type="entry name" value="TetR_C_31"/>
    <property type="match status" value="1"/>
</dbReference>
<evidence type="ECO:0000313" key="5">
    <source>
        <dbReference type="EMBL" id="SDI31442.1"/>
    </source>
</evidence>
<evidence type="ECO:0000256" key="1">
    <source>
        <dbReference type="ARBA" id="ARBA00023125"/>
    </source>
</evidence>
<evidence type="ECO:0000256" key="2">
    <source>
        <dbReference type="PROSITE-ProRule" id="PRU00335"/>
    </source>
</evidence>
<dbReference type="Gene3D" id="1.10.357.10">
    <property type="entry name" value="Tetracycline Repressor, domain 2"/>
    <property type="match status" value="1"/>
</dbReference>
<dbReference type="Proteomes" id="UP000199202">
    <property type="component" value="Unassembled WGS sequence"/>
</dbReference>
<evidence type="ECO:0000256" key="3">
    <source>
        <dbReference type="SAM" id="MobiDB-lite"/>
    </source>
</evidence>
<evidence type="ECO:0000313" key="6">
    <source>
        <dbReference type="Proteomes" id="UP000199202"/>
    </source>
</evidence>
<evidence type="ECO:0000259" key="4">
    <source>
        <dbReference type="PROSITE" id="PS50977"/>
    </source>
</evidence>
<dbReference type="Pfam" id="PF06108">
    <property type="entry name" value="DUF952"/>
    <property type="match status" value="1"/>
</dbReference>
<proteinExistence type="predicted"/>
<dbReference type="GO" id="GO:0000976">
    <property type="term" value="F:transcription cis-regulatory region binding"/>
    <property type="evidence" value="ECO:0007669"/>
    <property type="project" value="TreeGrafter"/>
</dbReference>
<protein>
    <submittedName>
        <fullName evidence="5">Regulatory protein, tetR family</fullName>
    </submittedName>
</protein>
<dbReference type="GO" id="GO:0003700">
    <property type="term" value="F:DNA-binding transcription factor activity"/>
    <property type="evidence" value="ECO:0007669"/>
    <property type="project" value="TreeGrafter"/>
</dbReference>
<feature type="DNA-binding region" description="H-T-H motif" evidence="2">
    <location>
        <begin position="65"/>
        <end position="84"/>
    </location>
</feature>
<accession>A0A1G8JJX1</accession>
<dbReference type="SUPFAM" id="SSF56399">
    <property type="entry name" value="ADP-ribosylation"/>
    <property type="match status" value="1"/>
</dbReference>
<feature type="region of interest" description="Disordered" evidence="3">
    <location>
        <begin position="1"/>
        <end position="42"/>
    </location>
</feature>
<name>A0A1G8JJX1_9ACTN</name>